<evidence type="ECO:0000256" key="2">
    <source>
        <dbReference type="SAM" id="Phobius"/>
    </source>
</evidence>
<accession>A0A239J4C6</accession>
<feature type="transmembrane region" description="Helical" evidence="2">
    <location>
        <begin position="65"/>
        <end position="84"/>
    </location>
</feature>
<name>A0A239J4C6_EKHLU</name>
<dbReference type="AlphaFoldDB" id="A0A239J4C6"/>
<gene>
    <name evidence="3" type="ORF">SAMN05421640_1968</name>
</gene>
<keyword evidence="2" id="KW-0472">Membrane</keyword>
<evidence type="ECO:0000313" key="3">
    <source>
        <dbReference type="EMBL" id="SNT00328.1"/>
    </source>
</evidence>
<dbReference type="RefSeq" id="WP_089356685.1">
    <property type="nucleotide sequence ID" value="NZ_FZPD01000003.1"/>
</dbReference>
<evidence type="ECO:0000313" key="4">
    <source>
        <dbReference type="Proteomes" id="UP000198393"/>
    </source>
</evidence>
<feature type="transmembrane region" description="Helical" evidence="2">
    <location>
        <begin position="116"/>
        <end position="136"/>
    </location>
</feature>
<dbReference type="Proteomes" id="UP000198393">
    <property type="component" value="Unassembled WGS sequence"/>
</dbReference>
<protein>
    <submittedName>
        <fullName evidence="3">Uncharacterized protein</fullName>
    </submittedName>
</protein>
<sequence>MKKSVQHQFEYNVLLLACFLGLVRSALAVIEDLEDISLHPDFITDILFTILFIITLIGLRLNKSLTWLIFVFYLPLLSLFIYTFYSARGIQGSIEHNIFVGLIFINFTLRKKLPIYFSLAYVFAVVLSLILLEIEYNLSTNYSNAHSGYLNFVFAMVGIMGLTYYAKYVFVSRRQRLHQNSEELKAKRDELKIKQDQLITQKSELEQLAIQLDQKATQQTQAVNDQKKRRKEYMALTTTELTKKYQVAVQLIEEIESSSENDKLMDMLHQSGIRLKNEIRELKHKVNADN</sequence>
<evidence type="ECO:0000256" key="1">
    <source>
        <dbReference type="SAM" id="Coils"/>
    </source>
</evidence>
<keyword evidence="2" id="KW-1133">Transmembrane helix</keyword>
<keyword evidence="4" id="KW-1185">Reference proteome</keyword>
<feature type="transmembrane region" description="Helical" evidence="2">
    <location>
        <begin position="90"/>
        <end position="109"/>
    </location>
</feature>
<feature type="coiled-coil region" evidence="1">
    <location>
        <begin position="174"/>
        <end position="208"/>
    </location>
</feature>
<proteinExistence type="predicted"/>
<feature type="transmembrane region" description="Helical" evidence="2">
    <location>
        <begin position="148"/>
        <end position="166"/>
    </location>
</feature>
<dbReference type="EMBL" id="FZPD01000003">
    <property type="protein sequence ID" value="SNT00328.1"/>
    <property type="molecule type" value="Genomic_DNA"/>
</dbReference>
<keyword evidence="1" id="KW-0175">Coiled coil</keyword>
<organism evidence="3 4">
    <name type="scientific">Ekhidna lutea</name>
    <dbReference type="NCBI Taxonomy" id="447679"/>
    <lineage>
        <taxon>Bacteria</taxon>
        <taxon>Pseudomonadati</taxon>
        <taxon>Bacteroidota</taxon>
        <taxon>Cytophagia</taxon>
        <taxon>Cytophagales</taxon>
        <taxon>Reichenbachiellaceae</taxon>
        <taxon>Ekhidna</taxon>
    </lineage>
</organism>
<feature type="transmembrane region" description="Helical" evidence="2">
    <location>
        <begin position="38"/>
        <end position="58"/>
    </location>
</feature>
<reference evidence="3 4" key="1">
    <citation type="submission" date="2017-06" db="EMBL/GenBank/DDBJ databases">
        <authorList>
            <person name="Kim H.J."/>
            <person name="Triplett B.A."/>
        </authorList>
    </citation>
    <scope>NUCLEOTIDE SEQUENCE [LARGE SCALE GENOMIC DNA]</scope>
    <source>
        <strain evidence="3 4">DSM 19307</strain>
    </source>
</reference>
<keyword evidence="2" id="KW-0812">Transmembrane</keyword>